<gene>
    <name evidence="2" type="ORF">N657DRAFT_442982</name>
</gene>
<feature type="region of interest" description="Disordered" evidence="1">
    <location>
        <begin position="254"/>
        <end position="280"/>
    </location>
</feature>
<name>A0AAN6TP55_9PEZI</name>
<feature type="region of interest" description="Disordered" evidence="1">
    <location>
        <begin position="1"/>
        <end position="23"/>
    </location>
</feature>
<evidence type="ECO:0000313" key="2">
    <source>
        <dbReference type="EMBL" id="KAK4118047.1"/>
    </source>
</evidence>
<dbReference type="RefSeq" id="XP_062641820.1">
    <property type="nucleotide sequence ID" value="XM_062787394.1"/>
</dbReference>
<feature type="compositionally biased region" description="Polar residues" evidence="1">
    <location>
        <begin position="129"/>
        <end position="140"/>
    </location>
</feature>
<feature type="region of interest" description="Disordered" evidence="1">
    <location>
        <begin position="640"/>
        <end position="661"/>
    </location>
</feature>
<feature type="non-terminal residue" evidence="2">
    <location>
        <position position="857"/>
    </location>
</feature>
<evidence type="ECO:0000256" key="1">
    <source>
        <dbReference type="SAM" id="MobiDB-lite"/>
    </source>
</evidence>
<feature type="region of interest" description="Disordered" evidence="1">
    <location>
        <begin position="124"/>
        <end position="204"/>
    </location>
</feature>
<sequence>MARSVVVVRGGHTNSIGSKTSRSASHRVMVMSHLIKAAPFRGLCGFQYAIGRKERPSHPNQRAVCSGSHKLPSLGIFLATTAYRRVLLPYHKPNFHSNAIRSANSVKMSDQPKGLKSRRLHNTARKQHLSAQKPESQSGDSGTGPRQLASSAFDDDTHSASPQDPEILPDVPIYGIESADGIGDTDFDDDHLFPQSDTDSGNEEAIVDVDALRAGGIENATSHTLRPQFDMSDVLGAGEYEECIWVGEAQPTENLPFDDEGILPEEDDRESTSQHGSPMRYTDIEDTSVLVPMRQNKSIETSSFEKALATFADLVGLSRQDWASLREVLFLIRDKDGSVPSVIQSLPKQLSTLRDRIRRRMPMMNMREADIPLNILKLPTMPASLKLEERRKVEIARAQAESRSAALTATRAATRISRDKGKHSTEARNAVAAAEKAKSQLDSLRQKHGDISLKDLPRVTMRLTFFDPITVFKNIIASDILGRIHTGPGLFVDKPRELFHSHAWLSSVRSTSGFYAHVIIDGIQGPAIFPSDWVYFRCTSENCVWNCRDIGDDSDDIVNLHIGRVYGVGLDHREDPCTQLRNQMCLQIQEAYRLGDHRLANIEITPPQTDRELVLSANLVYVPETSVFGHLHVYIDHHTGEEHEDPGWKPPRRTKGPPPEPLPKYVRPVFARVRREDEWYECRRILVKKEVLPLCRTHSIRAELELQHFGRHVFEREWDQAKNDMPVVSLPHLDFIDGFGVFQNSYRTLMGFYFTPAGLGEEERLRPGSIFPIVLGPHASDFGDVIKALKTMAHLDAGIVMTIRDETVRVCAFAMCYIGDMPQQAENSGFKGPRAHKFCRCCFAASGQCAVNPDVML</sequence>
<dbReference type="Proteomes" id="UP001302602">
    <property type="component" value="Unassembled WGS sequence"/>
</dbReference>
<feature type="compositionally biased region" description="Acidic residues" evidence="1">
    <location>
        <begin position="256"/>
        <end position="269"/>
    </location>
</feature>
<evidence type="ECO:0000313" key="3">
    <source>
        <dbReference type="Proteomes" id="UP001302602"/>
    </source>
</evidence>
<reference evidence="2" key="2">
    <citation type="submission" date="2023-05" db="EMBL/GenBank/DDBJ databases">
        <authorList>
            <consortium name="Lawrence Berkeley National Laboratory"/>
            <person name="Steindorff A."/>
            <person name="Hensen N."/>
            <person name="Bonometti L."/>
            <person name="Westerberg I."/>
            <person name="Brannstrom I.O."/>
            <person name="Guillou S."/>
            <person name="Cros-Aarteil S."/>
            <person name="Calhoun S."/>
            <person name="Haridas S."/>
            <person name="Kuo A."/>
            <person name="Mondo S."/>
            <person name="Pangilinan J."/>
            <person name="Riley R."/>
            <person name="Labutti K."/>
            <person name="Andreopoulos B."/>
            <person name="Lipzen A."/>
            <person name="Chen C."/>
            <person name="Yanf M."/>
            <person name="Daum C."/>
            <person name="Ng V."/>
            <person name="Clum A."/>
            <person name="Ohm R."/>
            <person name="Martin F."/>
            <person name="Silar P."/>
            <person name="Natvig D."/>
            <person name="Lalanne C."/>
            <person name="Gautier V."/>
            <person name="Ament-Velasquez S.L."/>
            <person name="Kruys A."/>
            <person name="Hutchinson M.I."/>
            <person name="Powell A.J."/>
            <person name="Barry K."/>
            <person name="Miller A.N."/>
            <person name="Grigoriev I.V."/>
            <person name="Debuchy R."/>
            <person name="Gladieux P."/>
            <person name="Thoren M.H."/>
            <person name="Johannesson H."/>
        </authorList>
    </citation>
    <scope>NUCLEOTIDE SEQUENCE</scope>
    <source>
        <strain evidence="2">CBS 731.68</strain>
    </source>
</reference>
<protein>
    <submittedName>
        <fullName evidence="2">Uncharacterized protein</fullName>
    </submittedName>
</protein>
<feature type="compositionally biased region" description="Polar residues" evidence="1">
    <location>
        <begin position="12"/>
        <end position="23"/>
    </location>
</feature>
<reference evidence="2" key="1">
    <citation type="journal article" date="2023" name="Mol. Phylogenet. Evol.">
        <title>Genome-scale phylogeny and comparative genomics of the fungal order Sordariales.</title>
        <authorList>
            <person name="Hensen N."/>
            <person name="Bonometti L."/>
            <person name="Westerberg I."/>
            <person name="Brannstrom I.O."/>
            <person name="Guillou S."/>
            <person name="Cros-Aarteil S."/>
            <person name="Calhoun S."/>
            <person name="Haridas S."/>
            <person name="Kuo A."/>
            <person name="Mondo S."/>
            <person name="Pangilinan J."/>
            <person name="Riley R."/>
            <person name="LaButti K."/>
            <person name="Andreopoulos B."/>
            <person name="Lipzen A."/>
            <person name="Chen C."/>
            <person name="Yan M."/>
            <person name="Daum C."/>
            <person name="Ng V."/>
            <person name="Clum A."/>
            <person name="Steindorff A."/>
            <person name="Ohm R.A."/>
            <person name="Martin F."/>
            <person name="Silar P."/>
            <person name="Natvig D.O."/>
            <person name="Lalanne C."/>
            <person name="Gautier V."/>
            <person name="Ament-Velasquez S.L."/>
            <person name="Kruys A."/>
            <person name="Hutchinson M.I."/>
            <person name="Powell A.J."/>
            <person name="Barry K."/>
            <person name="Miller A.N."/>
            <person name="Grigoriev I.V."/>
            <person name="Debuchy R."/>
            <person name="Gladieux P."/>
            <person name="Hiltunen Thoren M."/>
            <person name="Johannesson H."/>
        </authorList>
    </citation>
    <scope>NUCLEOTIDE SEQUENCE</scope>
    <source>
        <strain evidence="2">CBS 731.68</strain>
    </source>
</reference>
<accession>A0AAN6TP55</accession>
<dbReference type="GeneID" id="87824164"/>
<keyword evidence="3" id="KW-1185">Reference proteome</keyword>
<proteinExistence type="predicted"/>
<dbReference type="EMBL" id="MU853290">
    <property type="protein sequence ID" value="KAK4118047.1"/>
    <property type="molecule type" value="Genomic_DNA"/>
</dbReference>
<dbReference type="AlphaFoldDB" id="A0AAN6TP55"/>
<comment type="caution">
    <text evidence="2">The sequence shown here is derived from an EMBL/GenBank/DDBJ whole genome shotgun (WGS) entry which is preliminary data.</text>
</comment>
<organism evidence="2 3">
    <name type="scientific">Parathielavia appendiculata</name>
    <dbReference type="NCBI Taxonomy" id="2587402"/>
    <lineage>
        <taxon>Eukaryota</taxon>
        <taxon>Fungi</taxon>
        <taxon>Dikarya</taxon>
        <taxon>Ascomycota</taxon>
        <taxon>Pezizomycotina</taxon>
        <taxon>Sordariomycetes</taxon>
        <taxon>Sordariomycetidae</taxon>
        <taxon>Sordariales</taxon>
        <taxon>Chaetomiaceae</taxon>
        <taxon>Parathielavia</taxon>
    </lineage>
</organism>